<proteinExistence type="predicted"/>
<organism evidence="1 2">
    <name type="scientific">Thermosyntropha lipolytica DSM 11003</name>
    <dbReference type="NCBI Taxonomy" id="1123382"/>
    <lineage>
        <taxon>Bacteria</taxon>
        <taxon>Bacillati</taxon>
        <taxon>Bacillota</taxon>
        <taxon>Clostridia</taxon>
        <taxon>Eubacteriales</taxon>
        <taxon>Syntrophomonadaceae</taxon>
        <taxon>Thermosyntropha</taxon>
    </lineage>
</organism>
<dbReference type="EMBL" id="FQWY01000004">
    <property type="protein sequence ID" value="SHG48778.1"/>
    <property type="molecule type" value="Genomic_DNA"/>
</dbReference>
<keyword evidence="2" id="KW-1185">Reference proteome</keyword>
<dbReference type="STRING" id="1123382.SAMN02745221_00318"/>
<dbReference type="OrthoDB" id="2083284at2"/>
<protein>
    <submittedName>
        <fullName evidence="1">Uncharacterized protein</fullName>
    </submittedName>
</protein>
<name>A0A1M5K7G0_9FIRM</name>
<accession>A0A1M5K7G0</accession>
<dbReference type="RefSeq" id="WP_073089255.1">
    <property type="nucleotide sequence ID" value="NZ_FQWY01000004.1"/>
</dbReference>
<gene>
    <name evidence="1" type="ORF">SAMN02745221_00318</name>
</gene>
<dbReference type="Proteomes" id="UP000242329">
    <property type="component" value="Unassembled WGS sequence"/>
</dbReference>
<dbReference type="AlphaFoldDB" id="A0A1M5K7G0"/>
<reference evidence="2" key="1">
    <citation type="submission" date="2016-11" db="EMBL/GenBank/DDBJ databases">
        <authorList>
            <person name="Varghese N."/>
            <person name="Submissions S."/>
        </authorList>
    </citation>
    <scope>NUCLEOTIDE SEQUENCE [LARGE SCALE GENOMIC DNA]</scope>
    <source>
        <strain evidence="2">DSM 11003</strain>
    </source>
</reference>
<evidence type="ECO:0000313" key="2">
    <source>
        <dbReference type="Proteomes" id="UP000242329"/>
    </source>
</evidence>
<sequence>MRTLVATALYNSKGREIYCITPKVTADQLKTLRSLSREQLEDAGFTFINIISPEFHNIKGHAIFFEGHLDEMGKVLKSLKRGV</sequence>
<evidence type="ECO:0000313" key="1">
    <source>
        <dbReference type="EMBL" id="SHG48778.1"/>
    </source>
</evidence>